<dbReference type="EMBL" id="AGWX01000001">
    <property type="protein sequence ID" value="EKS41444.1"/>
    <property type="molecule type" value="Genomic_DNA"/>
</dbReference>
<dbReference type="SUPFAM" id="SSF55729">
    <property type="entry name" value="Acyl-CoA N-acyltransferases (Nat)"/>
    <property type="match status" value="1"/>
</dbReference>
<evidence type="ECO:0000313" key="2">
    <source>
        <dbReference type="Proteomes" id="UP000001096"/>
    </source>
</evidence>
<dbReference type="RefSeq" id="WP_006019243.1">
    <property type="nucleotide sequence ID" value="NZ_KB375282.1"/>
</dbReference>
<name>K8PL00_9BRAD</name>
<dbReference type="AlphaFoldDB" id="K8PL00"/>
<dbReference type="InterPro" id="IPR039968">
    <property type="entry name" value="BcerS-like"/>
</dbReference>
<comment type="caution">
    <text evidence="1">The sequence shown here is derived from an EMBL/GenBank/DDBJ whole genome shotgun (WGS) entry which is preliminary data.</text>
</comment>
<dbReference type="PATRIC" id="fig|883078.3.peg.562"/>
<dbReference type="PANTHER" id="PTHR41368:SF1">
    <property type="entry name" value="PROTEIN YGHO"/>
    <property type="match status" value="1"/>
</dbReference>
<dbReference type="PANTHER" id="PTHR41368">
    <property type="entry name" value="PROTEIN YGHO"/>
    <property type="match status" value="1"/>
</dbReference>
<proteinExistence type="predicted"/>
<dbReference type="Proteomes" id="UP000001096">
    <property type="component" value="Unassembled WGS sequence"/>
</dbReference>
<protein>
    <recommendedName>
        <fullName evidence="3">N-acetyltransferase domain-containing protein</fullName>
    </recommendedName>
</protein>
<dbReference type="HOGENOM" id="CLU_053649_0_0_5"/>
<dbReference type="InterPro" id="IPR016181">
    <property type="entry name" value="Acyl_CoA_acyltransferase"/>
</dbReference>
<dbReference type="eggNOG" id="COG0456">
    <property type="taxonomic scope" value="Bacteria"/>
</dbReference>
<gene>
    <name evidence="1" type="ORF">HMPREF9695_00536</name>
</gene>
<keyword evidence="2" id="KW-1185">Reference proteome</keyword>
<reference evidence="1 2" key="1">
    <citation type="submission" date="2012-04" db="EMBL/GenBank/DDBJ databases">
        <title>The Genome Sequence of Afipia broomeae ATCC 49717.</title>
        <authorList>
            <consortium name="The Broad Institute Genome Sequencing Platform"/>
            <person name="Earl A."/>
            <person name="Ward D."/>
            <person name="Feldgarden M."/>
            <person name="Gevers D."/>
            <person name="Huys G."/>
            <person name="Walker B."/>
            <person name="Young S.K."/>
            <person name="Zeng Q."/>
            <person name="Gargeya S."/>
            <person name="Fitzgerald M."/>
            <person name="Haas B."/>
            <person name="Abouelleil A."/>
            <person name="Alvarado L."/>
            <person name="Arachchi H.M."/>
            <person name="Berlin A."/>
            <person name="Chapman S.B."/>
            <person name="Goldberg J."/>
            <person name="Griggs A."/>
            <person name="Gujja S."/>
            <person name="Hansen M."/>
            <person name="Howarth C."/>
            <person name="Imamovic A."/>
            <person name="Larimer J."/>
            <person name="McCowen C."/>
            <person name="Montmayeur A."/>
            <person name="Murphy C."/>
            <person name="Neiman D."/>
            <person name="Pearson M."/>
            <person name="Priest M."/>
            <person name="Roberts A."/>
            <person name="Saif S."/>
            <person name="Shea T."/>
            <person name="Sisk P."/>
            <person name="Sykes S."/>
            <person name="Wortman J."/>
            <person name="Nusbaum C."/>
            <person name="Birren B."/>
        </authorList>
    </citation>
    <scope>NUCLEOTIDE SEQUENCE [LARGE SCALE GENOMIC DNA]</scope>
    <source>
        <strain evidence="1 2">ATCC 49717</strain>
    </source>
</reference>
<accession>K8PL00</accession>
<evidence type="ECO:0000313" key="1">
    <source>
        <dbReference type="EMBL" id="EKS41444.1"/>
    </source>
</evidence>
<sequence length="388" mass="44339">MLNVTKETRPVDIRQVKTRKDWRDFHALPYRVYRNDPHWIPPLLLERKFHFQAKHNPFFQHAKAEFWTAYRDGVPVGRITAQIDQLHLDRHRDATGHFGFIEAVDDPAVFGQLLAAAESWARVGGIRRIVGPVSFSLWDQPGLLVDGFDASPSVMMNYNHRYFERHITAAGYSPVQDLLTYEYDGRLPFPDRAIRLVEWGRKRASITVRPIRKDSKNINQEIALLLDIINDAWSDNWGFVPMTKAEIADLATVFRILLRPGDVAIAEYNGAPVAFALIMPNLNEVIRDLGGKLFPFGWAKILWRLKIRKPFTARMPLMGVRKALQSSPLGAALALMVIQETRIFNIENGTPIGELSWILDQNEGVKNVIDLVGAAQKKRYRLFEKPLG</sequence>
<dbReference type="Gene3D" id="3.40.630.30">
    <property type="match status" value="1"/>
</dbReference>
<evidence type="ECO:0008006" key="3">
    <source>
        <dbReference type="Google" id="ProtNLM"/>
    </source>
</evidence>
<organism evidence="1 2">
    <name type="scientific">Afipia broomeae ATCC 49717</name>
    <dbReference type="NCBI Taxonomy" id="883078"/>
    <lineage>
        <taxon>Bacteria</taxon>
        <taxon>Pseudomonadati</taxon>
        <taxon>Pseudomonadota</taxon>
        <taxon>Alphaproteobacteria</taxon>
        <taxon>Hyphomicrobiales</taxon>
        <taxon>Nitrobacteraceae</taxon>
        <taxon>Afipia</taxon>
    </lineage>
</organism>